<organism evidence="7 8">
    <name type="scientific">Shewanella frigidimarina (strain NCIMB 400)</name>
    <dbReference type="NCBI Taxonomy" id="318167"/>
    <lineage>
        <taxon>Bacteria</taxon>
        <taxon>Pseudomonadati</taxon>
        <taxon>Pseudomonadota</taxon>
        <taxon>Gammaproteobacteria</taxon>
        <taxon>Alteromonadales</taxon>
        <taxon>Shewanellaceae</taxon>
        <taxon>Shewanella</taxon>
    </lineage>
</organism>
<evidence type="ECO:0000256" key="2">
    <source>
        <dbReference type="ARBA" id="ARBA00022692"/>
    </source>
</evidence>
<evidence type="ECO:0000256" key="1">
    <source>
        <dbReference type="ARBA" id="ARBA00004141"/>
    </source>
</evidence>
<dbReference type="PANTHER" id="PTHR37422:SF17">
    <property type="entry name" value="O-ANTIGEN LIGASE"/>
    <property type="match status" value="1"/>
</dbReference>
<feature type="transmembrane region" description="Helical" evidence="5">
    <location>
        <begin position="205"/>
        <end position="236"/>
    </location>
</feature>
<feature type="transmembrane region" description="Helical" evidence="5">
    <location>
        <begin position="57"/>
        <end position="73"/>
    </location>
</feature>
<gene>
    <name evidence="7" type="ordered locus">Sfri_1378</name>
</gene>
<evidence type="ECO:0000256" key="5">
    <source>
        <dbReference type="SAM" id="Phobius"/>
    </source>
</evidence>
<dbReference type="KEGG" id="sfr:Sfri_1378"/>
<evidence type="ECO:0000313" key="8">
    <source>
        <dbReference type="Proteomes" id="UP000000684"/>
    </source>
</evidence>
<dbReference type="eggNOG" id="COG3307">
    <property type="taxonomic scope" value="Bacteria"/>
</dbReference>
<reference evidence="7 8" key="1">
    <citation type="submission" date="2006-08" db="EMBL/GenBank/DDBJ databases">
        <title>Complete sequence of Shewanella frigidimarina NCIMB 400.</title>
        <authorList>
            <consortium name="US DOE Joint Genome Institute"/>
            <person name="Copeland A."/>
            <person name="Lucas S."/>
            <person name="Lapidus A."/>
            <person name="Barry K."/>
            <person name="Detter J.C."/>
            <person name="Glavina del Rio T."/>
            <person name="Hammon N."/>
            <person name="Israni S."/>
            <person name="Dalin E."/>
            <person name="Tice H."/>
            <person name="Pitluck S."/>
            <person name="Fredrickson J.K."/>
            <person name="Kolker E."/>
            <person name="McCuel L.A."/>
            <person name="DiChristina T."/>
            <person name="Nealson K.H."/>
            <person name="Newman D."/>
            <person name="Tiedje J.M."/>
            <person name="Zhou J."/>
            <person name="Romine M.F."/>
            <person name="Culley D.E."/>
            <person name="Serres M."/>
            <person name="Chertkov O."/>
            <person name="Brettin T."/>
            <person name="Bruce D."/>
            <person name="Han C."/>
            <person name="Tapia R."/>
            <person name="Gilna P."/>
            <person name="Schmutz J."/>
            <person name="Larimer F."/>
            <person name="Land M."/>
            <person name="Hauser L."/>
            <person name="Kyrpides N."/>
            <person name="Mikhailova N."/>
            <person name="Richardson P."/>
        </authorList>
    </citation>
    <scope>NUCLEOTIDE SEQUENCE [LARGE SCALE GENOMIC DNA]</scope>
    <source>
        <strain evidence="7 8">NCIMB 400</strain>
    </source>
</reference>
<keyword evidence="3 5" id="KW-1133">Transmembrane helix</keyword>
<feature type="transmembrane region" description="Helical" evidence="5">
    <location>
        <begin position="373"/>
        <end position="392"/>
    </location>
</feature>
<dbReference type="InterPro" id="IPR051533">
    <property type="entry name" value="WaaL-like"/>
</dbReference>
<dbReference type="Proteomes" id="UP000000684">
    <property type="component" value="Chromosome"/>
</dbReference>
<feature type="transmembrane region" description="Helical" evidence="5">
    <location>
        <begin position="109"/>
        <end position="129"/>
    </location>
</feature>
<evidence type="ECO:0000313" key="7">
    <source>
        <dbReference type="EMBL" id="ABI71231.1"/>
    </source>
</evidence>
<dbReference type="HOGENOM" id="CLU_039809_2_1_6"/>
<comment type="subcellular location">
    <subcellularLocation>
        <location evidence="1">Membrane</location>
        <topology evidence="1">Multi-pass membrane protein</topology>
    </subcellularLocation>
</comment>
<dbReference type="OrthoDB" id="4391260at2"/>
<keyword evidence="4 5" id="KW-0472">Membrane</keyword>
<keyword evidence="2 5" id="KW-0812">Transmembrane</keyword>
<feature type="transmembrane region" description="Helical" evidence="5">
    <location>
        <begin position="182"/>
        <end position="198"/>
    </location>
</feature>
<feature type="transmembrane region" description="Helical" evidence="5">
    <location>
        <begin position="85"/>
        <end position="103"/>
    </location>
</feature>
<feature type="transmembrane region" description="Helical" evidence="5">
    <location>
        <begin position="141"/>
        <end position="162"/>
    </location>
</feature>
<dbReference type="AlphaFoldDB" id="Q084T4"/>
<feature type="transmembrane region" description="Helical" evidence="5">
    <location>
        <begin position="12"/>
        <end position="37"/>
    </location>
</feature>
<keyword evidence="8" id="KW-1185">Reference proteome</keyword>
<dbReference type="Pfam" id="PF04932">
    <property type="entry name" value="Wzy_C"/>
    <property type="match status" value="1"/>
</dbReference>
<feature type="domain" description="O-antigen ligase-related" evidence="6">
    <location>
        <begin position="206"/>
        <end position="347"/>
    </location>
</feature>
<evidence type="ECO:0000256" key="4">
    <source>
        <dbReference type="ARBA" id="ARBA00023136"/>
    </source>
</evidence>
<evidence type="ECO:0000256" key="3">
    <source>
        <dbReference type="ARBA" id="ARBA00022989"/>
    </source>
</evidence>
<protein>
    <submittedName>
        <fullName evidence="7">O-antigen polymerase</fullName>
    </submittedName>
</protein>
<dbReference type="GO" id="GO:0016020">
    <property type="term" value="C:membrane"/>
    <property type="evidence" value="ECO:0007669"/>
    <property type="project" value="UniProtKB-SubCell"/>
</dbReference>
<dbReference type="STRING" id="318167.Sfri_1378"/>
<feature type="transmembrane region" description="Helical" evidence="5">
    <location>
        <begin position="340"/>
        <end position="361"/>
    </location>
</feature>
<name>Q084T4_SHEFN</name>
<dbReference type="InterPro" id="IPR007016">
    <property type="entry name" value="O-antigen_ligase-rel_domated"/>
</dbReference>
<sequence>MVFKFNLQIKVSTIMTVLLIFGFLYYFKVLNFIYGFIFSSDQSLLDASLEGNPVNKFSGSIVILLVIFCLYYNKVIQTATFWRQTYLMWILPLFCFLSIIWSVEPLYTFKRSIAILAVFLFALHLVTFYKSIDLLRFIGYVIGMCATVGLLIALISPSAVFIEGGIRGGAFVGILSDKNAGARAYAIGLTILFPYFINKDIKSTLLIIPTFIALCLSQSASGIALAGIGIATVLFFSIYPYERNSQNILRQIIFSFLLFIIIGLFIYLAKEIAFYILERDSDLTDRKLIWEIIQPYVDSKSMLGYGFGAFWTSISAQDFIDRWGFIGNAHNGYIETKLDGGIVFLILTTSLIFYSAIKSFIRIPFESIARESSVSFAIIVIVLVANTIGYVIPNYRALDFFILLVVMFSSISFKGN</sequence>
<dbReference type="PANTHER" id="PTHR37422">
    <property type="entry name" value="TEICHURONIC ACID BIOSYNTHESIS PROTEIN TUAE"/>
    <property type="match status" value="1"/>
</dbReference>
<evidence type="ECO:0000259" key="6">
    <source>
        <dbReference type="Pfam" id="PF04932"/>
    </source>
</evidence>
<proteinExistence type="predicted"/>
<feature type="transmembrane region" description="Helical" evidence="5">
    <location>
        <begin position="248"/>
        <end position="269"/>
    </location>
</feature>
<dbReference type="EMBL" id="CP000447">
    <property type="protein sequence ID" value="ABI71231.1"/>
    <property type="molecule type" value="Genomic_DNA"/>
</dbReference>
<accession>Q084T4</accession>